<evidence type="ECO:0000256" key="7">
    <source>
        <dbReference type="SAM" id="MobiDB-lite"/>
    </source>
</evidence>
<dbReference type="EMBL" id="JADDOJ010000070">
    <property type="protein sequence ID" value="MBE7941931.1"/>
    <property type="molecule type" value="Genomic_DNA"/>
</dbReference>
<evidence type="ECO:0000256" key="1">
    <source>
        <dbReference type="ARBA" id="ARBA00012513"/>
    </source>
</evidence>
<comment type="caution">
    <text evidence="9">The sequence shown here is derived from an EMBL/GenBank/DDBJ whole genome shotgun (WGS) entry which is preliminary data.</text>
</comment>
<gene>
    <name evidence="9" type="ORF">IM725_15235</name>
</gene>
<accession>A0ABR9SHU7</accession>
<dbReference type="InterPro" id="IPR003593">
    <property type="entry name" value="AAA+_ATPase"/>
</dbReference>
<dbReference type="PIRSF" id="PIRSF039117">
    <property type="entry name" value="KaiC"/>
    <property type="match status" value="1"/>
</dbReference>
<keyword evidence="6" id="KW-0378">Hydrolase</keyword>
<dbReference type="SUPFAM" id="SSF52540">
    <property type="entry name" value="P-loop containing nucleoside triphosphate hydrolases"/>
    <property type="match status" value="2"/>
</dbReference>
<proteinExistence type="predicted"/>
<evidence type="ECO:0000256" key="3">
    <source>
        <dbReference type="ARBA" id="ARBA00022679"/>
    </source>
</evidence>
<dbReference type="InterPro" id="IPR010624">
    <property type="entry name" value="KaiC_dom"/>
</dbReference>
<reference evidence="9 10" key="1">
    <citation type="submission" date="2020-10" db="EMBL/GenBank/DDBJ databases">
        <title>Draft genome of Ramlibacter aquaticus LMG 30558.</title>
        <authorList>
            <person name="Props R."/>
        </authorList>
    </citation>
    <scope>NUCLEOTIDE SEQUENCE [LARGE SCALE GENOMIC DNA]</scope>
    <source>
        <strain evidence="9 10">LMG 30558</strain>
    </source>
</reference>
<dbReference type="PANTHER" id="PTHR42926:SF1">
    <property type="entry name" value="CIRCADIAN CLOCK OSCILLATOR PROTEIN KAIC 1"/>
    <property type="match status" value="1"/>
</dbReference>
<dbReference type="InterPro" id="IPR027417">
    <property type="entry name" value="P-loop_NTPase"/>
</dbReference>
<dbReference type="SMART" id="SM00382">
    <property type="entry name" value="AAA"/>
    <property type="match status" value="2"/>
</dbReference>
<evidence type="ECO:0000256" key="2">
    <source>
        <dbReference type="ARBA" id="ARBA00022553"/>
    </source>
</evidence>
<name>A0ABR9SHU7_9BURK</name>
<dbReference type="CDD" id="cd19488">
    <property type="entry name" value="KaiC-like_N"/>
    <property type="match status" value="1"/>
</dbReference>
<feature type="compositionally biased region" description="Basic and acidic residues" evidence="7">
    <location>
        <begin position="509"/>
        <end position="520"/>
    </location>
</feature>
<evidence type="ECO:0000256" key="4">
    <source>
        <dbReference type="ARBA" id="ARBA00022737"/>
    </source>
</evidence>
<feature type="domain" description="KaiC" evidence="8">
    <location>
        <begin position="15"/>
        <end position="253"/>
    </location>
</feature>
<evidence type="ECO:0000313" key="10">
    <source>
        <dbReference type="Proteomes" id="UP000715965"/>
    </source>
</evidence>
<dbReference type="Pfam" id="PF06745">
    <property type="entry name" value="ATPase"/>
    <property type="match status" value="2"/>
</dbReference>
<feature type="region of interest" description="Disordered" evidence="7">
    <location>
        <begin position="505"/>
        <end position="527"/>
    </location>
</feature>
<protein>
    <recommendedName>
        <fullName evidence="1">non-specific serine/threonine protein kinase</fullName>
        <ecNumber evidence="1">2.7.11.1</ecNumber>
    </recommendedName>
</protein>
<keyword evidence="10" id="KW-1185">Reference proteome</keyword>
<keyword evidence="2" id="KW-0597">Phosphoprotein</keyword>
<dbReference type="PRINTS" id="PR01874">
    <property type="entry name" value="DNAREPAIRADA"/>
</dbReference>
<dbReference type="RefSeq" id="WP_193781491.1">
    <property type="nucleotide sequence ID" value="NZ_JADDOJ010000070.1"/>
</dbReference>
<evidence type="ECO:0000313" key="9">
    <source>
        <dbReference type="EMBL" id="MBE7941931.1"/>
    </source>
</evidence>
<keyword evidence="5" id="KW-0418">Kinase</keyword>
<feature type="domain" description="KaiC" evidence="8">
    <location>
        <begin position="255"/>
        <end position="486"/>
    </location>
</feature>
<evidence type="ECO:0000256" key="6">
    <source>
        <dbReference type="ARBA" id="ARBA00022801"/>
    </source>
</evidence>
<dbReference type="InterPro" id="IPR051347">
    <property type="entry name" value="Circadian_clock_KaiC-rel"/>
</dbReference>
<sequence length="527" mass="57573">MPSSFFSPRPIPEQERASTGIDGLDAVLGGGLPTHHLYLIEGNPGAGKTTMGLQFLRRGMELGEKGLYITLSETTSELLTVAQSHGWDLDGVEIFQLVTDEGLSLDSQQSVLHPSEVELGETTRGIMAATERVQPLRVVFDSLSEMRLLAQNPLRYRRQVLALKSYFATRQCTVLLLDDRSASQEDLQLHSIAHGVICLEQSVDQYGPERRRLRVIKMRGIPFRGGEHDFNLNTGGIAVFPRLVAAEHRGHFQPETVSSGTPGLDRLLGGGLVRGSNLLFSGPSGVGKTTTAIACVRAALMRGERVAYYLFDEGLNTLLVRSRALALDVEPFIEDGRLDLRTLDPAEVSPGEFANMVRTAVEHEARIVVIDSLNAYLQAMPGDKHLMLQMHELLTFLNQRGVVTLLILSQHGVLGDLRGDVDLSYLSDGILMFRFFEARGSLLKAVSVVKSRTSAHELTIREFRLGASGIEVGEALTDFEGVMTGVPSYRGKLALLSDGDLDDPGVEPRVAEVDPALERARGRKGQG</sequence>
<dbReference type="Gene3D" id="3.40.50.300">
    <property type="entry name" value="P-loop containing nucleotide triphosphate hydrolases"/>
    <property type="match status" value="2"/>
</dbReference>
<dbReference type="EC" id="2.7.11.1" evidence="1"/>
<dbReference type="PANTHER" id="PTHR42926">
    <property type="match status" value="1"/>
</dbReference>
<evidence type="ECO:0000259" key="8">
    <source>
        <dbReference type="PROSITE" id="PS51146"/>
    </source>
</evidence>
<dbReference type="Proteomes" id="UP000715965">
    <property type="component" value="Unassembled WGS sequence"/>
</dbReference>
<keyword evidence="4" id="KW-0677">Repeat</keyword>
<dbReference type="InterPro" id="IPR014774">
    <property type="entry name" value="KaiC-like_dom"/>
</dbReference>
<keyword evidence="3" id="KW-0808">Transferase</keyword>
<evidence type="ECO:0000256" key="5">
    <source>
        <dbReference type="ARBA" id="ARBA00022777"/>
    </source>
</evidence>
<organism evidence="9 10">
    <name type="scientific">Ramlibacter aquaticus</name>
    <dbReference type="NCBI Taxonomy" id="2780094"/>
    <lineage>
        <taxon>Bacteria</taxon>
        <taxon>Pseudomonadati</taxon>
        <taxon>Pseudomonadota</taxon>
        <taxon>Betaproteobacteria</taxon>
        <taxon>Burkholderiales</taxon>
        <taxon>Comamonadaceae</taxon>
        <taxon>Ramlibacter</taxon>
    </lineage>
</organism>
<dbReference type="PROSITE" id="PS51146">
    <property type="entry name" value="KAIC"/>
    <property type="match status" value="2"/>
</dbReference>
<dbReference type="InterPro" id="IPR030665">
    <property type="entry name" value="KaiC"/>
</dbReference>